<dbReference type="GO" id="GO:0030288">
    <property type="term" value="C:outer membrane-bounded periplasmic space"/>
    <property type="evidence" value="ECO:0007669"/>
    <property type="project" value="TreeGrafter"/>
</dbReference>
<keyword evidence="7" id="KW-1185">Reference proteome</keyword>
<sequence>MREVRVAVGRVLAAIVLAGGMLMACGPGGSESLLDEPTLVVGVRPDLPGLGLRRPDGRFEGFDIDVARYVADRLGKKVRFVQVLASERITALTSGRADLVLATLSVTPERKTQVAFAGPYYMSYQDVLVRSDERGVKGVRDLTGRRFCAVEGADPIQRLLAVHGMTARTVPAKSYDQCMSMIKGRTVDAITTNDVILAGLVRREGRGYRLVNARISEQNTGIGLRRGDVEGCEALNRAITRMYQDGTAARLMNRWFGGTGLDLSIIEVPQFEGCV</sequence>
<keyword evidence="2" id="KW-0813">Transport</keyword>
<evidence type="ECO:0000256" key="2">
    <source>
        <dbReference type="ARBA" id="ARBA00022448"/>
    </source>
</evidence>
<comment type="caution">
    <text evidence="6">The sequence shown here is derived from an EMBL/GenBank/DDBJ whole genome shotgun (WGS) entry which is preliminary data.</text>
</comment>
<dbReference type="EMBL" id="JACCBA010000001">
    <property type="protein sequence ID" value="NYD44913.1"/>
    <property type="molecule type" value="Genomic_DNA"/>
</dbReference>
<dbReference type="GO" id="GO:0006865">
    <property type="term" value="P:amino acid transport"/>
    <property type="evidence" value="ECO:0007669"/>
    <property type="project" value="TreeGrafter"/>
</dbReference>
<organism evidence="6 7">
    <name type="scientific">Actinomadura luteofluorescens</name>
    <dbReference type="NCBI Taxonomy" id="46163"/>
    <lineage>
        <taxon>Bacteria</taxon>
        <taxon>Bacillati</taxon>
        <taxon>Actinomycetota</taxon>
        <taxon>Actinomycetes</taxon>
        <taxon>Streptosporangiales</taxon>
        <taxon>Thermomonosporaceae</taxon>
        <taxon>Actinomadura</taxon>
    </lineage>
</organism>
<evidence type="ECO:0000259" key="5">
    <source>
        <dbReference type="SMART" id="SM00062"/>
    </source>
</evidence>
<protein>
    <submittedName>
        <fullName evidence="6">Glutamate transport system substrate-binding protein</fullName>
    </submittedName>
</protein>
<dbReference type="GO" id="GO:0005576">
    <property type="term" value="C:extracellular region"/>
    <property type="evidence" value="ECO:0007669"/>
    <property type="project" value="TreeGrafter"/>
</dbReference>
<dbReference type="Proteomes" id="UP000529783">
    <property type="component" value="Unassembled WGS sequence"/>
</dbReference>
<proteinExistence type="inferred from homology"/>
<dbReference type="InterPro" id="IPR051455">
    <property type="entry name" value="Bact_solute-bind_prot3"/>
</dbReference>
<name>A0A7Y9EC05_9ACTN</name>
<dbReference type="PANTHER" id="PTHR30085">
    <property type="entry name" value="AMINO ACID ABC TRANSPORTER PERMEASE"/>
    <property type="match status" value="1"/>
</dbReference>
<evidence type="ECO:0000256" key="4">
    <source>
        <dbReference type="RuleBase" id="RU003744"/>
    </source>
</evidence>
<dbReference type="Pfam" id="PF00497">
    <property type="entry name" value="SBP_bac_3"/>
    <property type="match status" value="1"/>
</dbReference>
<dbReference type="PROSITE" id="PS51257">
    <property type="entry name" value="PROKAR_LIPOPROTEIN"/>
    <property type="match status" value="1"/>
</dbReference>
<evidence type="ECO:0000256" key="1">
    <source>
        <dbReference type="ARBA" id="ARBA00010333"/>
    </source>
</evidence>
<keyword evidence="3" id="KW-0732">Signal</keyword>
<comment type="similarity">
    <text evidence="1 4">Belongs to the bacterial solute-binding protein 3 family.</text>
</comment>
<dbReference type="InterPro" id="IPR018313">
    <property type="entry name" value="SBP_3_CS"/>
</dbReference>
<dbReference type="SMART" id="SM00062">
    <property type="entry name" value="PBPb"/>
    <property type="match status" value="1"/>
</dbReference>
<evidence type="ECO:0000313" key="7">
    <source>
        <dbReference type="Proteomes" id="UP000529783"/>
    </source>
</evidence>
<dbReference type="RefSeq" id="WP_179842425.1">
    <property type="nucleotide sequence ID" value="NZ_JACCBA010000001.1"/>
</dbReference>
<dbReference type="PROSITE" id="PS01039">
    <property type="entry name" value="SBP_BACTERIAL_3"/>
    <property type="match status" value="1"/>
</dbReference>
<evidence type="ECO:0000313" key="6">
    <source>
        <dbReference type="EMBL" id="NYD44913.1"/>
    </source>
</evidence>
<dbReference type="SUPFAM" id="SSF53850">
    <property type="entry name" value="Periplasmic binding protein-like II"/>
    <property type="match status" value="1"/>
</dbReference>
<evidence type="ECO:0000256" key="3">
    <source>
        <dbReference type="ARBA" id="ARBA00022729"/>
    </source>
</evidence>
<gene>
    <name evidence="6" type="ORF">BJY14_000896</name>
</gene>
<dbReference type="PANTHER" id="PTHR30085:SF6">
    <property type="entry name" value="ABC TRANSPORTER GLUTAMINE-BINDING PROTEIN GLNH"/>
    <property type="match status" value="1"/>
</dbReference>
<feature type="domain" description="Solute-binding protein family 3/N-terminal" evidence="5">
    <location>
        <begin position="38"/>
        <end position="259"/>
    </location>
</feature>
<dbReference type="AlphaFoldDB" id="A0A7Y9EC05"/>
<dbReference type="Gene3D" id="3.40.190.10">
    <property type="entry name" value="Periplasmic binding protein-like II"/>
    <property type="match status" value="2"/>
</dbReference>
<dbReference type="InterPro" id="IPR001638">
    <property type="entry name" value="Solute-binding_3/MltF_N"/>
</dbReference>
<reference evidence="6 7" key="1">
    <citation type="submission" date="2020-07" db="EMBL/GenBank/DDBJ databases">
        <title>Sequencing the genomes of 1000 actinobacteria strains.</title>
        <authorList>
            <person name="Klenk H.-P."/>
        </authorList>
    </citation>
    <scope>NUCLEOTIDE SEQUENCE [LARGE SCALE GENOMIC DNA]</scope>
    <source>
        <strain evidence="6 7">DSM 40398</strain>
    </source>
</reference>
<accession>A0A7Y9EC05</accession>